<dbReference type="Gene3D" id="3.40.50.1980">
    <property type="entry name" value="Nitrogenase molybdenum iron protein domain"/>
    <property type="match status" value="1"/>
</dbReference>
<reference evidence="8 9" key="1">
    <citation type="journal article" date="2015" name="Genome Announc.">
        <title>Virulence Factor Genes Detected in the Complete Genome Sequence of Corynebacterium uterequi DSM 45634, Isolated from the Uterus of a Maiden Mare.</title>
        <authorList>
            <person name="Ruckert C."/>
            <person name="Kriete M."/>
            <person name="Jaenicke S."/>
            <person name="Winkler A."/>
            <person name="Tauch A."/>
        </authorList>
    </citation>
    <scope>NUCLEOTIDE SEQUENCE [LARGE SCALE GENOMIC DNA]</scope>
    <source>
        <strain evidence="8 9">DSM 45634</strain>
    </source>
</reference>
<proteinExistence type="inferred from homology"/>
<dbReference type="InterPro" id="IPR006128">
    <property type="entry name" value="Lipoprotein_PsaA-like"/>
</dbReference>
<protein>
    <submittedName>
        <fullName evidence="8">Periplasmic solute binding protein family</fullName>
    </submittedName>
</protein>
<dbReference type="EMBL" id="CP011546">
    <property type="protein sequence ID" value="AKK11838.1"/>
    <property type="molecule type" value="Genomic_DNA"/>
</dbReference>
<feature type="region of interest" description="Disordered" evidence="6">
    <location>
        <begin position="139"/>
        <end position="218"/>
    </location>
</feature>
<evidence type="ECO:0000313" key="9">
    <source>
        <dbReference type="Proteomes" id="UP000035548"/>
    </source>
</evidence>
<dbReference type="GO" id="GO:0030313">
    <property type="term" value="C:cell envelope"/>
    <property type="evidence" value="ECO:0007669"/>
    <property type="project" value="UniProtKB-SubCell"/>
</dbReference>
<dbReference type="GO" id="GO:0030001">
    <property type="term" value="P:metal ion transport"/>
    <property type="evidence" value="ECO:0007669"/>
    <property type="project" value="InterPro"/>
</dbReference>
<dbReference type="RefSeq" id="WP_047260163.1">
    <property type="nucleotide sequence ID" value="NZ_CP011546.1"/>
</dbReference>
<name>A0A0G3HIS1_9CORY</name>
<keyword evidence="4 7" id="KW-0732">Signal</keyword>
<evidence type="ECO:0000256" key="1">
    <source>
        <dbReference type="ARBA" id="ARBA00004196"/>
    </source>
</evidence>
<comment type="subcellular location">
    <subcellularLocation>
        <location evidence="1">Cell envelope</location>
    </subcellularLocation>
</comment>
<evidence type="ECO:0000313" key="8">
    <source>
        <dbReference type="EMBL" id="AKK11838.1"/>
    </source>
</evidence>
<dbReference type="PRINTS" id="PR00690">
    <property type="entry name" value="ADHESNFAMILY"/>
</dbReference>
<dbReference type="PANTHER" id="PTHR42953:SF1">
    <property type="entry name" value="METAL-BINDING PROTEIN HI_0362-RELATED"/>
    <property type="match status" value="1"/>
</dbReference>
<evidence type="ECO:0000256" key="5">
    <source>
        <dbReference type="RuleBase" id="RU003512"/>
    </source>
</evidence>
<feature type="chain" id="PRO_5002554797" evidence="7">
    <location>
        <begin position="32"/>
        <end position="384"/>
    </location>
</feature>
<keyword evidence="3" id="KW-0479">Metal-binding</keyword>
<dbReference type="InterPro" id="IPR050492">
    <property type="entry name" value="Bact_metal-bind_prot9"/>
</dbReference>
<evidence type="ECO:0000256" key="2">
    <source>
        <dbReference type="ARBA" id="ARBA00022448"/>
    </source>
</evidence>
<keyword evidence="9" id="KW-1185">Reference proteome</keyword>
<accession>A0A0G3HIS1</accession>
<keyword evidence="2 5" id="KW-0813">Transport</keyword>
<evidence type="ECO:0000256" key="3">
    <source>
        <dbReference type="ARBA" id="ARBA00022723"/>
    </source>
</evidence>
<dbReference type="STRING" id="1072256.CUTER_09350"/>
<dbReference type="SUPFAM" id="SSF53807">
    <property type="entry name" value="Helical backbone' metal receptor"/>
    <property type="match status" value="1"/>
</dbReference>
<organism evidence="8 9">
    <name type="scientific">Corynebacterium uterequi</name>
    <dbReference type="NCBI Taxonomy" id="1072256"/>
    <lineage>
        <taxon>Bacteria</taxon>
        <taxon>Bacillati</taxon>
        <taxon>Actinomycetota</taxon>
        <taxon>Actinomycetes</taxon>
        <taxon>Mycobacteriales</taxon>
        <taxon>Corynebacteriaceae</taxon>
        <taxon>Corynebacterium</taxon>
    </lineage>
</organism>
<dbReference type="PANTHER" id="PTHR42953">
    <property type="entry name" value="HIGH-AFFINITY ZINC UPTAKE SYSTEM PROTEIN ZNUA-RELATED"/>
    <property type="match status" value="1"/>
</dbReference>
<sequence length="384" mass="40565">MNSSRFRRALAAGTGAALAAASLVSCTNDSASTSASSSTSDAPAAEALSVVTSTSVWSDVADAVLGDDASITAIIEDNGIDPHSFEPSAADLARGMDADLVVVGGGGYEAWLYEPIIDRQGDEKIVHALPLISHAEAHAGHDHDHAHAHEAEGHDEHDHAHEAEGHAAEGHDEHDHAHEAEAHDEHAHEHEGEAHEAEAHDEHAHAHEGHEHGDVHSVDGNEHIWYDVDAVTVVAEEIVEHAKEAGAEADATAVIDEMNELRERLGALGDAKVAQTETIADYIIDDSALTDITPESYRQAALNHSDPAAGDVAAFLDVINSGEVDVLLYNPQTATDLTKRIRSAAEAKGVAIVEIGEIPPADVDFLDYFHQVVDDLEAAVSAVK</sequence>
<feature type="signal peptide" evidence="7">
    <location>
        <begin position="1"/>
        <end position="31"/>
    </location>
</feature>
<dbReference type="OrthoDB" id="5296019at2"/>
<evidence type="ECO:0000256" key="7">
    <source>
        <dbReference type="SAM" id="SignalP"/>
    </source>
</evidence>
<dbReference type="InterPro" id="IPR006127">
    <property type="entry name" value="ZnuA-like"/>
</dbReference>
<dbReference type="KEGG" id="cut:CUTER_09350"/>
<evidence type="ECO:0000256" key="6">
    <source>
        <dbReference type="SAM" id="MobiDB-lite"/>
    </source>
</evidence>
<dbReference type="Pfam" id="PF01297">
    <property type="entry name" value="ZnuA"/>
    <property type="match status" value="1"/>
</dbReference>
<gene>
    <name evidence="8" type="ORF">CUTER_09350</name>
</gene>
<dbReference type="PATRIC" id="fig|1072256.5.peg.1841"/>
<dbReference type="Proteomes" id="UP000035548">
    <property type="component" value="Chromosome"/>
</dbReference>
<dbReference type="GO" id="GO:0007155">
    <property type="term" value="P:cell adhesion"/>
    <property type="evidence" value="ECO:0007669"/>
    <property type="project" value="InterPro"/>
</dbReference>
<dbReference type="GO" id="GO:0046872">
    <property type="term" value="F:metal ion binding"/>
    <property type="evidence" value="ECO:0007669"/>
    <property type="project" value="UniProtKB-KW"/>
</dbReference>
<reference evidence="9" key="2">
    <citation type="submission" date="2015-05" db="EMBL/GenBank/DDBJ databases">
        <title>Complete genome sequence of Corynebacterium uterequi DSM 45634, isolated from the uterus of a maiden mare.</title>
        <authorList>
            <person name="Ruckert C."/>
            <person name="Albersmeier A."/>
            <person name="Winkler A."/>
            <person name="Tauch A."/>
        </authorList>
    </citation>
    <scope>NUCLEOTIDE SEQUENCE [LARGE SCALE GENOMIC DNA]</scope>
    <source>
        <strain evidence="9">DSM 45634</strain>
    </source>
</reference>
<dbReference type="PROSITE" id="PS51257">
    <property type="entry name" value="PROKAR_LIPOPROTEIN"/>
    <property type="match status" value="1"/>
</dbReference>
<dbReference type="AlphaFoldDB" id="A0A0G3HIS1"/>
<evidence type="ECO:0000256" key="4">
    <source>
        <dbReference type="ARBA" id="ARBA00022729"/>
    </source>
</evidence>
<comment type="similarity">
    <text evidence="5">Belongs to the bacterial solute-binding protein 9 family.</text>
</comment>